<dbReference type="OrthoDB" id="9811889at2"/>
<accession>A0A1G1TLX0</accession>
<comment type="caution">
    <text evidence="2">The sequence shown here is derived from an EMBL/GenBank/DDBJ whole genome shotgun (WGS) entry which is preliminary data.</text>
</comment>
<proteinExistence type="predicted"/>
<dbReference type="PANTHER" id="PTHR43102:SF2">
    <property type="entry name" value="GAF DOMAIN-CONTAINING PROTEIN"/>
    <property type="match status" value="1"/>
</dbReference>
<feature type="domain" description="GAF" evidence="1">
    <location>
        <begin position="33"/>
        <end position="160"/>
    </location>
</feature>
<dbReference type="Gene3D" id="3.30.450.40">
    <property type="match status" value="1"/>
</dbReference>
<dbReference type="Proteomes" id="UP000177506">
    <property type="component" value="Unassembled WGS sequence"/>
</dbReference>
<dbReference type="Pfam" id="PF01590">
    <property type="entry name" value="GAF"/>
    <property type="match status" value="1"/>
</dbReference>
<protein>
    <recommendedName>
        <fullName evidence="1">GAF domain-containing protein</fullName>
    </recommendedName>
</protein>
<dbReference type="InterPro" id="IPR029016">
    <property type="entry name" value="GAF-like_dom_sf"/>
</dbReference>
<organism evidence="2 3">
    <name type="scientific">Hymenobacter coccineus</name>
    <dbReference type="NCBI Taxonomy" id="1908235"/>
    <lineage>
        <taxon>Bacteria</taxon>
        <taxon>Pseudomonadati</taxon>
        <taxon>Bacteroidota</taxon>
        <taxon>Cytophagia</taxon>
        <taxon>Cytophagales</taxon>
        <taxon>Hymenobacteraceae</taxon>
        <taxon>Hymenobacter</taxon>
    </lineage>
</organism>
<evidence type="ECO:0000313" key="3">
    <source>
        <dbReference type="Proteomes" id="UP000177506"/>
    </source>
</evidence>
<reference evidence="2 3" key="1">
    <citation type="submission" date="2016-08" db="EMBL/GenBank/DDBJ databases">
        <title>Hymenobacter coccineus sp. nov., Hymenobacter lapidarius sp. nov. and Hymenobacter glacialis sp. nov., isolated from Antarctic soil.</title>
        <authorList>
            <person name="Sedlacek I."/>
            <person name="Kralova S."/>
            <person name="Kyrova K."/>
            <person name="Maslanova I."/>
            <person name="Stankova E."/>
            <person name="Vrbovska V."/>
            <person name="Nemec M."/>
            <person name="Bartak M."/>
            <person name="Svec P."/>
            <person name="Busse H.-J."/>
            <person name="Pantucek R."/>
        </authorList>
    </citation>
    <scope>NUCLEOTIDE SEQUENCE [LARGE SCALE GENOMIC DNA]</scope>
    <source>
        <strain evidence="2 3">CCM 8649</strain>
    </source>
</reference>
<evidence type="ECO:0000259" key="1">
    <source>
        <dbReference type="Pfam" id="PF01590"/>
    </source>
</evidence>
<name>A0A1G1TLX0_9BACT</name>
<keyword evidence="3" id="KW-1185">Reference proteome</keyword>
<evidence type="ECO:0000313" key="2">
    <source>
        <dbReference type="EMBL" id="OGX91879.1"/>
    </source>
</evidence>
<dbReference type="InterPro" id="IPR003018">
    <property type="entry name" value="GAF"/>
</dbReference>
<dbReference type="EMBL" id="MDZA01000026">
    <property type="protein sequence ID" value="OGX91879.1"/>
    <property type="molecule type" value="Genomic_DNA"/>
</dbReference>
<dbReference type="SUPFAM" id="SSF55781">
    <property type="entry name" value="GAF domain-like"/>
    <property type="match status" value="1"/>
</dbReference>
<dbReference type="RefSeq" id="WP_070740230.1">
    <property type="nucleotide sequence ID" value="NZ_MDZA01000026.1"/>
</dbReference>
<gene>
    <name evidence="2" type="ORF">BEN49_18115</name>
</gene>
<dbReference type="PANTHER" id="PTHR43102">
    <property type="entry name" value="SLR1143 PROTEIN"/>
    <property type="match status" value="1"/>
</dbReference>
<dbReference type="AlphaFoldDB" id="A0A1G1TLX0"/>
<sequence>MNNLAAHPDLIPTYEPHRLEALRPYQVLSVPGQQLFNDLVSIVAKLFGVPVALVSLVEAEEVVFAGNVGLPGLERVARPDSLCSVAVLQDGATVYENLLVRPCHLTTPGAAAALDLQFYAGQPLRSADGFAIGTLCVMDHAPRTFSAEESVLLASLGDVATALLDLRVALETDPNLAGALRQRVDARIGQSLTRIDTLASLQQWEATPDTEAAQDYRRSSREEATQVVRGLHAELRQTLADLPR</sequence>